<organism evidence="1 2">
    <name type="scientific">Synaphobranchus kaupii</name>
    <name type="common">Kaup's arrowtooth eel</name>
    <dbReference type="NCBI Taxonomy" id="118154"/>
    <lineage>
        <taxon>Eukaryota</taxon>
        <taxon>Metazoa</taxon>
        <taxon>Chordata</taxon>
        <taxon>Craniata</taxon>
        <taxon>Vertebrata</taxon>
        <taxon>Euteleostomi</taxon>
        <taxon>Actinopterygii</taxon>
        <taxon>Neopterygii</taxon>
        <taxon>Teleostei</taxon>
        <taxon>Anguilliformes</taxon>
        <taxon>Synaphobranchidae</taxon>
        <taxon>Synaphobranchus</taxon>
    </lineage>
</organism>
<protein>
    <submittedName>
        <fullName evidence="1">Uncharacterized protein</fullName>
    </submittedName>
</protein>
<dbReference type="PROSITE" id="PS51257">
    <property type="entry name" value="PROKAR_LIPOPROTEIN"/>
    <property type="match status" value="1"/>
</dbReference>
<reference evidence="1" key="1">
    <citation type="journal article" date="2023" name="Science">
        <title>Genome structures resolve the early diversification of teleost fishes.</title>
        <authorList>
            <person name="Parey E."/>
            <person name="Louis A."/>
            <person name="Montfort J."/>
            <person name="Bouchez O."/>
            <person name="Roques C."/>
            <person name="Iampietro C."/>
            <person name="Lluch J."/>
            <person name="Castinel A."/>
            <person name="Donnadieu C."/>
            <person name="Desvignes T."/>
            <person name="Floi Bucao C."/>
            <person name="Jouanno E."/>
            <person name="Wen M."/>
            <person name="Mejri S."/>
            <person name="Dirks R."/>
            <person name="Jansen H."/>
            <person name="Henkel C."/>
            <person name="Chen W.J."/>
            <person name="Zahm M."/>
            <person name="Cabau C."/>
            <person name="Klopp C."/>
            <person name="Thompson A.W."/>
            <person name="Robinson-Rechavi M."/>
            <person name="Braasch I."/>
            <person name="Lecointre G."/>
            <person name="Bobe J."/>
            <person name="Postlethwait J.H."/>
            <person name="Berthelot C."/>
            <person name="Roest Crollius H."/>
            <person name="Guiguen Y."/>
        </authorList>
    </citation>
    <scope>NUCLEOTIDE SEQUENCE</scope>
    <source>
        <strain evidence="1">WJC10195</strain>
    </source>
</reference>
<dbReference type="EMBL" id="JAINUF010000001">
    <property type="protein sequence ID" value="KAJ8381023.1"/>
    <property type="molecule type" value="Genomic_DNA"/>
</dbReference>
<proteinExistence type="predicted"/>
<evidence type="ECO:0000313" key="1">
    <source>
        <dbReference type="EMBL" id="KAJ8381023.1"/>
    </source>
</evidence>
<sequence length="101" mass="11284">MKQIKVCLQVGQSLHLFLFLWPCLVFSCDWVLAGITPHLAIASFTWLWSLGQPSGRFRISGITRCSEACEGGNGKMWGVASQYPVTREHQTGPNEEEEDEA</sequence>
<dbReference type="AlphaFoldDB" id="A0A9Q1GCA8"/>
<evidence type="ECO:0000313" key="2">
    <source>
        <dbReference type="Proteomes" id="UP001152622"/>
    </source>
</evidence>
<accession>A0A9Q1GCA8</accession>
<gene>
    <name evidence="1" type="ORF">SKAU_G00018010</name>
</gene>
<name>A0A9Q1GCA8_SYNKA</name>
<keyword evidence="2" id="KW-1185">Reference proteome</keyword>
<dbReference type="Proteomes" id="UP001152622">
    <property type="component" value="Chromosome 1"/>
</dbReference>
<comment type="caution">
    <text evidence="1">The sequence shown here is derived from an EMBL/GenBank/DDBJ whole genome shotgun (WGS) entry which is preliminary data.</text>
</comment>